<dbReference type="KEGG" id="nme:NMB0233"/>
<name>Q9K1C9_NEIMB</name>
<dbReference type="PIR" id="H81220">
    <property type="entry name" value="H81220"/>
</dbReference>
<dbReference type="HOGENOM" id="CLU_3382861_0_0_4"/>
<dbReference type="AlphaFoldDB" id="Q9K1C9"/>
<sequence length="33" mass="3759">MGFFYESSPKFQTAFLAVIIVDEAHATMYTQSK</sequence>
<evidence type="ECO:0000313" key="2">
    <source>
        <dbReference type="Proteomes" id="UP000000425"/>
    </source>
</evidence>
<dbReference type="STRING" id="122586.NMB0233"/>
<dbReference type="EMBL" id="AE002098">
    <property type="protein sequence ID" value="AAF40688.1"/>
    <property type="molecule type" value="Genomic_DNA"/>
</dbReference>
<proteinExistence type="predicted"/>
<gene>
    <name evidence="1" type="ordered locus">NMB0233</name>
</gene>
<protein>
    <submittedName>
        <fullName evidence="1">Uncharacterized protein</fullName>
    </submittedName>
</protein>
<dbReference type="Proteomes" id="UP000000425">
    <property type="component" value="Chromosome"/>
</dbReference>
<organism evidence="1 2">
    <name type="scientific">Neisseria meningitidis serogroup B (strain ATCC BAA-335 / MC58)</name>
    <dbReference type="NCBI Taxonomy" id="122586"/>
    <lineage>
        <taxon>Bacteria</taxon>
        <taxon>Pseudomonadati</taxon>
        <taxon>Pseudomonadota</taxon>
        <taxon>Betaproteobacteria</taxon>
        <taxon>Neisseriales</taxon>
        <taxon>Neisseriaceae</taxon>
        <taxon>Neisseria</taxon>
    </lineage>
</organism>
<keyword evidence="2" id="KW-1185">Reference proteome</keyword>
<dbReference type="PaxDb" id="122586-NMB0233"/>
<reference evidence="1 2" key="1">
    <citation type="journal article" date="2000" name="Science">
        <title>Complete genome sequence of Neisseria meningitidis serogroup B strain MC58.</title>
        <authorList>
            <person name="Tettelin H."/>
            <person name="Saunders N.J."/>
            <person name="Heidelberg J."/>
            <person name="Jeffries A.C."/>
            <person name="Nelson K.E."/>
            <person name="Eisen J.A."/>
            <person name="Ketchum K.A."/>
            <person name="Hood D.W."/>
            <person name="Peden J.F."/>
            <person name="Dodson R.J."/>
            <person name="Nelson W.C."/>
            <person name="Gwinn M.L."/>
            <person name="DeBoy R."/>
            <person name="Peterson J.D."/>
            <person name="Hickey E.K."/>
            <person name="Haft D.H."/>
            <person name="Salzberg S.L."/>
            <person name="White O."/>
            <person name="Fleischmann R.D."/>
            <person name="Dougherty B.A."/>
            <person name="Mason T."/>
            <person name="Ciecko A."/>
            <person name="Parksey D.S."/>
            <person name="Blair E."/>
            <person name="Cittone H."/>
            <person name="Clark E.B."/>
            <person name="Cotton M.D."/>
            <person name="Utterback T.R."/>
            <person name="Khouri H."/>
            <person name="Qin H."/>
            <person name="Vamathevan J."/>
            <person name="Gill J."/>
            <person name="Scarlato V."/>
            <person name="Masignani V."/>
            <person name="Pizza M."/>
            <person name="Grandi G."/>
            <person name="Sun L."/>
            <person name="Smith H.O."/>
            <person name="Fraser C.M."/>
            <person name="Moxon E.R."/>
            <person name="Rappuoli R."/>
            <person name="Venter J.C."/>
        </authorList>
    </citation>
    <scope>NUCLEOTIDE SEQUENCE [LARGE SCALE GENOMIC DNA]</scope>
    <source>
        <strain evidence="2">ATCC BAA-335 / MC58</strain>
    </source>
</reference>
<evidence type="ECO:0000313" key="1">
    <source>
        <dbReference type="EMBL" id="AAF40688.1"/>
    </source>
</evidence>
<dbReference type="InParanoid" id="Q9K1C9"/>
<accession>Q9K1C9</accession>